<dbReference type="Proteomes" id="UP000789704">
    <property type="component" value="Unassembled WGS sequence"/>
</dbReference>
<gene>
    <name evidence="1" type="ORF">LMG31841_01829</name>
</gene>
<reference evidence="1" key="1">
    <citation type="submission" date="2021-04" db="EMBL/GenBank/DDBJ databases">
        <authorList>
            <person name="Vanwijnsberghe S."/>
        </authorList>
    </citation>
    <scope>NUCLEOTIDE SEQUENCE</scope>
    <source>
        <strain evidence="1">LMG 31841</strain>
    </source>
</reference>
<dbReference type="Gene3D" id="2.60.120.10">
    <property type="entry name" value="Jelly Rolls"/>
    <property type="match status" value="1"/>
</dbReference>
<organism evidence="1 2">
    <name type="scientific">Paraburkholderia saeva</name>
    <dbReference type="NCBI Taxonomy" id="2777537"/>
    <lineage>
        <taxon>Bacteria</taxon>
        <taxon>Pseudomonadati</taxon>
        <taxon>Pseudomonadota</taxon>
        <taxon>Betaproteobacteria</taxon>
        <taxon>Burkholderiales</taxon>
        <taxon>Burkholderiaceae</taxon>
        <taxon>Paraburkholderia</taxon>
    </lineage>
</organism>
<dbReference type="InterPro" id="IPR014710">
    <property type="entry name" value="RmlC-like_jellyroll"/>
</dbReference>
<name>A0A9N8RVN6_9BURK</name>
<dbReference type="AlphaFoldDB" id="A0A9N8RVN6"/>
<dbReference type="EMBL" id="CAJQZC010000003">
    <property type="protein sequence ID" value="CAG4894017.1"/>
    <property type="molecule type" value="Genomic_DNA"/>
</dbReference>
<keyword evidence="2" id="KW-1185">Reference proteome</keyword>
<dbReference type="InterPro" id="IPR010424">
    <property type="entry name" value="EutQ"/>
</dbReference>
<evidence type="ECO:0008006" key="3">
    <source>
        <dbReference type="Google" id="ProtNLM"/>
    </source>
</evidence>
<dbReference type="Pfam" id="PF06249">
    <property type="entry name" value="EutQ"/>
    <property type="match status" value="1"/>
</dbReference>
<accession>A0A9N8RVN6</accession>
<evidence type="ECO:0000313" key="1">
    <source>
        <dbReference type="EMBL" id="CAG4894017.1"/>
    </source>
</evidence>
<sequence length="136" mass="14900">MSATYTRVAEGVRLIDHAELGFHVRGGPPGAAYVARAFADEISPNLGVGFARWEGARVSWTTLYEEVIFTIEGCLEVEADGKLHCVKAGQVLWIPKSTSLVYSGFALFGYVVYPGNWKQTLEKECADEAAPCSRLR</sequence>
<proteinExistence type="predicted"/>
<evidence type="ECO:0000313" key="2">
    <source>
        <dbReference type="Proteomes" id="UP000789704"/>
    </source>
</evidence>
<dbReference type="RefSeq" id="WP_228875839.1">
    <property type="nucleotide sequence ID" value="NZ_CAJQYX010000001.1"/>
</dbReference>
<dbReference type="SUPFAM" id="SSF51182">
    <property type="entry name" value="RmlC-like cupins"/>
    <property type="match status" value="1"/>
</dbReference>
<comment type="caution">
    <text evidence="1">The sequence shown here is derived from an EMBL/GenBank/DDBJ whole genome shotgun (WGS) entry which is preliminary data.</text>
</comment>
<protein>
    <recommendedName>
        <fullName evidence="3">Ethanolamine utilization protein EutQ</fullName>
    </recommendedName>
</protein>
<dbReference type="InterPro" id="IPR011051">
    <property type="entry name" value="RmlC_Cupin_sf"/>
</dbReference>